<evidence type="ECO:0000256" key="1">
    <source>
        <dbReference type="SAM" id="Coils"/>
    </source>
</evidence>
<feature type="non-terminal residue" evidence="3">
    <location>
        <position position="306"/>
    </location>
</feature>
<dbReference type="PANTHER" id="PTHR23080">
    <property type="entry name" value="THAP DOMAIN PROTEIN"/>
    <property type="match status" value="1"/>
</dbReference>
<dbReference type="CDD" id="cd22921">
    <property type="entry name" value="HFD_CENP-X"/>
    <property type="match status" value="1"/>
</dbReference>
<feature type="coiled-coil region" evidence="1">
    <location>
        <begin position="114"/>
        <end position="141"/>
    </location>
</feature>
<dbReference type="Pfam" id="PF13613">
    <property type="entry name" value="HTH_Tnp_4"/>
    <property type="match status" value="1"/>
</dbReference>
<sequence length="306" mass="34686">MDQFEKSPFCVQMNLRRSDTEPKAFHRLCSCHFLNGEKKNGPTIFPRNEAKCFRFQSPEKRRRTKKTCVAQSSDIVTPSNDILESTMPNPQPDIEEVLPCSVELPSYEYLLKSLGEANQVIARLELALEASRSEVALLKASSLTPGNVLTYDSLTTDFKLLHYFTGLPSFGSFQLLLQLLSSAPLSYYDGWKAKMPLKDQLLLTLMKLRLNSDYTDLSTRFQISRHSGVHMLLCSCQKPPLETVRAIVTSKFKLPKTKMSLETAKYLSFCFNRFIEEAILRSGKQCMSEGSDVVTDETVQKIVTQL</sequence>
<feature type="domain" description="Transposase Helix-turn-helix" evidence="2">
    <location>
        <begin position="194"/>
        <end position="225"/>
    </location>
</feature>
<name>A0A6H5HQ89_9HEMI</name>
<keyword evidence="1" id="KW-0175">Coiled coil</keyword>
<accession>A0A6H5HQ89</accession>
<dbReference type="InterPro" id="IPR027805">
    <property type="entry name" value="Transposase_HTH_dom"/>
</dbReference>
<dbReference type="Gene3D" id="6.10.130.30">
    <property type="match status" value="1"/>
</dbReference>
<dbReference type="Proteomes" id="UP000479000">
    <property type="component" value="Unassembled WGS sequence"/>
</dbReference>
<keyword evidence="4" id="KW-1185">Reference proteome</keyword>
<dbReference type="OrthoDB" id="6582105at2759"/>
<evidence type="ECO:0000259" key="2">
    <source>
        <dbReference type="Pfam" id="PF13613"/>
    </source>
</evidence>
<dbReference type="AlphaFoldDB" id="A0A6H5HQ89"/>
<organism evidence="3 4">
    <name type="scientific">Nesidiocoris tenuis</name>
    <dbReference type="NCBI Taxonomy" id="355587"/>
    <lineage>
        <taxon>Eukaryota</taxon>
        <taxon>Metazoa</taxon>
        <taxon>Ecdysozoa</taxon>
        <taxon>Arthropoda</taxon>
        <taxon>Hexapoda</taxon>
        <taxon>Insecta</taxon>
        <taxon>Pterygota</taxon>
        <taxon>Neoptera</taxon>
        <taxon>Paraneoptera</taxon>
        <taxon>Hemiptera</taxon>
        <taxon>Heteroptera</taxon>
        <taxon>Panheteroptera</taxon>
        <taxon>Cimicomorpha</taxon>
        <taxon>Miridae</taxon>
        <taxon>Dicyphina</taxon>
        <taxon>Nesidiocoris</taxon>
    </lineage>
</organism>
<protein>
    <recommendedName>
        <fullName evidence="2">Transposase Helix-turn-helix domain-containing protein</fullName>
    </recommendedName>
</protein>
<proteinExistence type="predicted"/>
<reference evidence="3 4" key="1">
    <citation type="submission" date="2020-02" db="EMBL/GenBank/DDBJ databases">
        <authorList>
            <person name="Ferguson B K."/>
        </authorList>
    </citation>
    <scope>NUCLEOTIDE SEQUENCE [LARGE SCALE GENOMIC DNA]</scope>
</reference>
<evidence type="ECO:0000313" key="3">
    <source>
        <dbReference type="EMBL" id="CAB0019095.1"/>
    </source>
</evidence>
<evidence type="ECO:0000313" key="4">
    <source>
        <dbReference type="Proteomes" id="UP000479000"/>
    </source>
</evidence>
<dbReference type="EMBL" id="CADCXU010033757">
    <property type="protein sequence ID" value="CAB0019095.1"/>
    <property type="molecule type" value="Genomic_DNA"/>
</dbReference>
<gene>
    <name evidence="3" type="ORF">NTEN_LOCUS22807</name>
</gene>